<dbReference type="Gene3D" id="1.25.40.10">
    <property type="entry name" value="Tetratricopeptide repeat domain"/>
    <property type="match status" value="1"/>
</dbReference>
<dbReference type="InterPro" id="IPR050469">
    <property type="entry name" value="Diguanylate_Cyclase"/>
</dbReference>
<dbReference type="AlphaFoldDB" id="A0A5A7NE92"/>
<evidence type="ECO:0000256" key="3">
    <source>
        <dbReference type="SAM" id="Phobius"/>
    </source>
</evidence>
<dbReference type="SMART" id="SM00267">
    <property type="entry name" value="GGDEF"/>
    <property type="match status" value="1"/>
</dbReference>
<dbReference type="Pfam" id="PF00990">
    <property type="entry name" value="GGDEF"/>
    <property type="match status" value="1"/>
</dbReference>
<protein>
    <recommendedName>
        <fullName evidence="1">diguanylate cyclase</fullName>
        <ecNumber evidence="1">2.7.7.65</ecNumber>
    </recommendedName>
</protein>
<dbReference type="GO" id="GO:0005886">
    <property type="term" value="C:plasma membrane"/>
    <property type="evidence" value="ECO:0007669"/>
    <property type="project" value="TreeGrafter"/>
</dbReference>
<dbReference type="Pfam" id="PF07721">
    <property type="entry name" value="TPR_4"/>
    <property type="match status" value="2"/>
</dbReference>
<reference evidence="5 6" key="1">
    <citation type="submission" date="2019-09" db="EMBL/GenBank/DDBJ databases">
        <title>NBRP : Genome information of microbial organism related human and environment.</title>
        <authorList>
            <person name="Hattori M."/>
            <person name="Oshima K."/>
            <person name="Inaba H."/>
            <person name="Suda W."/>
            <person name="Sakamoto M."/>
            <person name="Iino T."/>
            <person name="Kitahara M."/>
            <person name="Oshida Y."/>
            <person name="Iida T."/>
            <person name="Kudo T."/>
            <person name="Itoh T."/>
            <person name="Ohkuma M."/>
        </authorList>
    </citation>
    <scope>NUCLEOTIDE SEQUENCE [LARGE SCALE GENOMIC DNA]</scope>
    <source>
        <strain evidence="5 6">Q-1</strain>
    </source>
</reference>
<evidence type="ECO:0000313" key="6">
    <source>
        <dbReference type="Proteomes" id="UP000324996"/>
    </source>
</evidence>
<feature type="domain" description="GGDEF" evidence="4">
    <location>
        <begin position="417"/>
        <end position="550"/>
    </location>
</feature>
<dbReference type="InterPro" id="IPR029787">
    <property type="entry name" value="Nucleotide_cyclase"/>
</dbReference>
<dbReference type="InterPro" id="IPR000160">
    <property type="entry name" value="GGDEF_dom"/>
</dbReference>
<name>A0A5A7NE92_9PROT</name>
<dbReference type="Proteomes" id="UP000324996">
    <property type="component" value="Unassembled WGS sequence"/>
</dbReference>
<dbReference type="CDD" id="cd01949">
    <property type="entry name" value="GGDEF"/>
    <property type="match status" value="1"/>
</dbReference>
<dbReference type="InterPro" id="IPR011717">
    <property type="entry name" value="TPR-4"/>
</dbReference>
<dbReference type="Gene3D" id="3.30.70.270">
    <property type="match status" value="1"/>
</dbReference>
<dbReference type="SUPFAM" id="SSF48452">
    <property type="entry name" value="TPR-like"/>
    <property type="match status" value="1"/>
</dbReference>
<organism evidence="5 6">
    <name type="scientific">Iodidimonas nitroreducens</name>
    <dbReference type="NCBI Taxonomy" id="1236968"/>
    <lineage>
        <taxon>Bacteria</taxon>
        <taxon>Pseudomonadati</taxon>
        <taxon>Pseudomonadota</taxon>
        <taxon>Alphaproteobacteria</taxon>
        <taxon>Iodidimonadales</taxon>
        <taxon>Iodidimonadaceae</taxon>
        <taxon>Iodidimonas</taxon>
    </lineage>
</organism>
<evidence type="ECO:0000256" key="1">
    <source>
        <dbReference type="ARBA" id="ARBA00012528"/>
    </source>
</evidence>
<dbReference type="FunFam" id="3.30.70.270:FF:000001">
    <property type="entry name" value="Diguanylate cyclase domain protein"/>
    <property type="match status" value="1"/>
</dbReference>
<accession>A0A5A7NE92</accession>
<dbReference type="GO" id="GO:0043709">
    <property type="term" value="P:cell adhesion involved in single-species biofilm formation"/>
    <property type="evidence" value="ECO:0007669"/>
    <property type="project" value="TreeGrafter"/>
</dbReference>
<dbReference type="NCBIfam" id="TIGR00254">
    <property type="entry name" value="GGDEF"/>
    <property type="match status" value="1"/>
</dbReference>
<keyword evidence="6" id="KW-1185">Reference proteome</keyword>
<dbReference type="EC" id="2.7.7.65" evidence="1"/>
<dbReference type="PANTHER" id="PTHR45138">
    <property type="entry name" value="REGULATORY COMPONENTS OF SENSORY TRANSDUCTION SYSTEM"/>
    <property type="match status" value="1"/>
</dbReference>
<keyword evidence="3" id="KW-0472">Membrane</keyword>
<dbReference type="EMBL" id="BKCN01000020">
    <property type="protein sequence ID" value="GER05256.1"/>
    <property type="molecule type" value="Genomic_DNA"/>
</dbReference>
<feature type="transmembrane region" description="Helical" evidence="3">
    <location>
        <begin position="357"/>
        <end position="377"/>
    </location>
</feature>
<gene>
    <name evidence="5" type="ORF">JCM17846_29380</name>
</gene>
<dbReference type="SUPFAM" id="SSF55073">
    <property type="entry name" value="Nucleotide cyclase"/>
    <property type="match status" value="1"/>
</dbReference>
<sequence length="552" mass="60801">MLREANELVSTDPNRGEAILQRIASLSDRLSNQQRYRLQILQAKLLVIHGQYGKALTLLEDVSAEDLSVNSLALSNSIQSTIFNALGEYDRMFAKIQQNLALVQGITDISLKAGFMHPAIVAFRDAGAYEQSLTQGLQMLKLARENAFSRSECFALVELGITERSAGNRDAALDWLRDAEAFCSDIGNKLIVNSARANLAALALDAGDADEAIAIALAALPDAKEVGYAYHITELKSVLAEAYLRAGDLDKGLEAGEEAFSLATESAINPLVRQASKTLADIHERRGDLPASLAMLKIHLETSQLLADDRAAMAMAYYQNLYEVQDKERRLQILNQENDLFKLSQQLQEQNADNMRLLLLMGFVVLIGLSGWLFYVMRQRQRFLLLSQTDGMTGIANREHFSRSAEGLMREAATSQADLGLILFDLDHFKTINDSYGHAAGDWVLKKVVAACRTVIRRQDLFGRLGGEEFGICLLSADLGDSLAVAEACRLAIRAIDTSELGHHFTITASFGIAIRQDRDESFDTVLIRADQCLYSAKSAGRDQTRYEADAA</sequence>
<comment type="catalytic activity">
    <reaction evidence="2">
        <text>2 GTP = 3',3'-c-di-GMP + 2 diphosphate</text>
        <dbReference type="Rhea" id="RHEA:24898"/>
        <dbReference type="ChEBI" id="CHEBI:33019"/>
        <dbReference type="ChEBI" id="CHEBI:37565"/>
        <dbReference type="ChEBI" id="CHEBI:58805"/>
        <dbReference type="EC" id="2.7.7.65"/>
    </reaction>
</comment>
<dbReference type="GO" id="GO:1902201">
    <property type="term" value="P:negative regulation of bacterial-type flagellum-dependent cell motility"/>
    <property type="evidence" value="ECO:0007669"/>
    <property type="project" value="TreeGrafter"/>
</dbReference>
<evidence type="ECO:0000313" key="5">
    <source>
        <dbReference type="EMBL" id="GER05256.1"/>
    </source>
</evidence>
<keyword evidence="3" id="KW-1133">Transmembrane helix</keyword>
<dbReference type="InterPro" id="IPR011990">
    <property type="entry name" value="TPR-like_helical_dom_sf"/>
</dbReference>
<dbReference type="GO" id="GO:0052621">
    <property type="term" value="F:diguanylate cyclase activity"/>
    <property type="evidence" value="ECO:0007669"/>
    <property type="project" value="UniProtKB-EC"/>
</dbReference>
<keyword evidence="3" id="KW-0812">Transmembrane</keyword>
<comment type="caution">
    <text evidence="5">The sequence shown here is derived from an EMBL/GenBank/DDBJ whole genome shotgun (WGS) entry which is preliminary data.</text>
</comment>
<proteinExistence type="predicted"/>
<dbReference type="PANTHER" id="PTHR45138:SF9">
    <property type="entry name" value="DIGUANYLATE CYCLASE DGCM-RELATED"/>
    <property type="match status" value="1"/>
</dbReference>
<dbReference type="GO" id="GO:0042802">
    <property type="term" value="F:identical protein binding"/>
    <property type="evidence" value="ECO:0007669"/>
    <property type="project" value="InterPro"/>
</dbReference>
<dbReference type="InterPro" id="IPR043128">
    <property type="entry name" value="Rev_trsase/Diguanyl_cyclase"/>
</dbReference>
<dbReference type="PROSITE" id="PS50887">
    <property type="entry name" value="GGDEF"/>
    <property type="match status" value="1"/>
</dbReference>
<evidence type="ECO:0000256" key="2">
    <source>
        <dbReference type="ARBA" id="ARBA00034247"/>
    </source>
</evidence>
<evidence type="ECO:0000259" key="4">
    <source>
        <dbReference type="PROSITE" id="PS50887"/>
    </source>
</evidence>